<evidence type="ECO:0000313" key="2">
    <source>
        <dbReference type="Proteomes" id="UP001062846"/>
    </source>
</evidence>
<name>A0ACC0LV99_RHOML</name>
<gene>
    <name evidence="1" type="ORF">RHMOL_Rhmol11G0202200</name>
</gene>
<evidence type="ECO:0000313" key="1">
    <source>
        <dbReference type="EMBL" id="KAI8532292.1"/>
    </source>
</evidence>
<protein>
    <submittedName>
        <fullName evidence="1">Uncharacterized protein</fullName>
    </submittedName>
</protein>
<comment type="caution">
    <text evidence="1">The sequence shown here is derived from an EMBL/GenBank/DDBJ whole genome shotgun (WGS) entry which is preliminary data.</text>
</comment>
<dbReference type="EMBL" id="CM046398">
    <property type="protein sequence ID" value="KAI8532292.1"/>
    <property type="molecule type" value="Genomic_DNA"/>
</dbReference>
<keyword evidence="2" id="KW-1185">Reference proteome</keyword>
<accession>A0ACC0LV99</accession>
<proteinExistence type="predicted"/>
<organism evidence="1 2">
    <name type="scientific">Rhododendron molle</name>
    <name type="common">Chinese azalea</name>
    <name type="synonym">Azalea mollis</name>
    <dbReference type="NCBI Taxonomy" id="49168"/>
    <lineage>
        <taxon>Eukaryota</taxon>
        <taxon>Viridiplantae</taxon>
        <taxon>Streptophyta</taxon>
        <taxon>Embryophyta</taxon>
        <taxon>Tracheophyta</taxon>
        <taxon>Spermatophyta</taxon>
        <taxon>Magnoliopsida</taxon>
        <taxon>eudicotyledons</taxon>
        <taxon>Gunneridae</taxon>
        <taxon>Pentapetalae</taxon>
        <taxon>asterids</taxon>
        <taxon>Ericales</taxon>
        <taxon>Ericaceae</taxon>
        <taxon>Ericoideae</taxon>
        <taxon>Rhodoreae</taxon>
        <taxon>Rhododendron</taxon>
    </lineage>
</organism>
<dbReference type="Proteomes" id="UP001062846">
    <property type="component" value="Chromosome 11"/>
</dbReference>
<reference evidence="1" key="1">
    <citation type="submission" date="2022-02" db="EMBL/GenBank/DDBJ databases">
        <title>Plant Genome Project.</title>
        <authorList>
            <person name="Zhang R.-G."/>
        </authorList>
    </citation>
    <scope>NUCLEOTIDE SEQUENCE</scope>
    <source>
        <strain evidence="1">AT1</strain>
    </source>
</reference>
<sequence length="69" mass="7677">MTNRAPPLPRRSSSSRSPSPSSGLLITFKVVELVWMSLDVAECVKLDFGNIDVLVHSFANGPEVWIFHH</sequence>